<reference evidence="2" key="1">
    <citation type="submission" date="2021-01" db="EMBL/GenBank/DDBJ databases">
        <authorList>
            <person name="Corre E."/>
            <person name="Pelletier E."/>
            <person name="Niang G."/>
            <person name="Scheremetjew M."/>
            <person name="Finn R."/>
            <person name="Kale V."/>
            <person name="Holt S."/>
            <person name="Cochrane G."/>
            <person name="Meng A."/>
            <person name="Brown T."/>
            <person name="Cohen L."/>
        </authorList>
    </citation>
    <scope>NUCLEOTIDE SEQUENCE</scope>
    <source>
        <strain evidence="2">CCMP127</strain>
    </source>
</reference>
<proteinExistence type="predicted"/>
<organism evidence="2">
    <name type="scientific">Amphora coffeiformis</name>
    <dbReference type="NCBI Taxonomy" id="265554"/>
    <lineage>
        <taxon>Eukaryota</taxon>
        <taxon>Sar</taxon>
        <taxon>Stramenopiles</taxon>
        <taxon>Ochrophyta</taxon>
        <taxon>Bacillariophyta</taxon>
        <taxon>Bacillariophyceae</taxon>
        <taxon>Bacillariophycidae</taxon>
        <taxon>Thalassiophysales</taxon>
        <taxon>Catenulaceae</taxon>
        <taxon>Amphora</taxon>
    </lineage>
</organism>
<accession>A0A7S3LH72</accession>
<protein>
    <submittedName>
        <fullName evidence="2">Uncharacterized protein</fullName>
    </submittedName>
</protein>
<sequence length="151" mass="17214">MRRSELHGKSSHVDRLFLLSLSHTIIIGVHKERIQHQLFGGVDLQHDSVADIEHKIIEEELELQLNLLQDEERRLAEEELEIFPDEMTANLPHLHEHADAQHKEPIASRILHKAEHELAVQETAMGEDTLETLAMCAAVMGLVLIPQFFGN</sequence>
<dbReference type="AlphaFoldDB" id="A0A7S3LH72"/>
<name>A0A7S3LH72_9STRA</name>
<evidence type="ECO:0000313" key="2">
    <source>
        <dbReference type="EMBL" id="CAE0419461.1"/>
    </source>
</evidence>
<dbReference type="EMBL" id="HBIM01021905">
    <property type="protein sequence ID" value="CAE0419461.1"/>
    <property type="molecule type" value="Transcribed_RNA"/>
</dbReference>
<keyword evidence="1" id="KW-0175">Coiled coil</keyword>
<gene>
    <name evidence="2" type="ORF">ACOF00016_LOCUS16300</name>
</gene>
<feature type="coiled-coil region" evidence="1">
    <location>
        <begin position="54"/>
        <end position="81"/>
    </location>
</feature>
<evidence type="ECO:0000256" key="1">
    <source>
        <dbReference type="SAM" id="Coils"/>
    </source>
</evidence>